<dbReference type="InterPro" id="IPR037185">
    <property type="entry name" value="EmrE-like"/>
</dbReference>
<evidence type="ECO:0000256" key="2">
    <source>
        <dbReference type="ARBA" id="ARBA00022692"/>
    </source>
</evidence>
<dbReference type="SUPFAM" id="SSF103481">
    <property type="entry name" value="Multidrug resistance efflux transporter EmrE"/>
    <property type="match status" value="1"/>
</dbReference>
<dbReference type="GO" id="GO:0030659">
    <property type="term" value="C:cytoplasmic vesicle membrane"/>
    <property type="evidence" value="ECO:0007669"/>
    <property type="project" value="UniProtKB-SubCell"/>
</dbReference>
<organism evidence="7 8">
    <name type="scientific">Apophysomyces ossiformis</name>
    <dbReference type="NCBI Taxonomy" id="679940"/>
    <lineage>
        <taxon>Eukaryota</taxon>
        <taxon>Fungi</taxon>
        <taxon>Fungi incertae sedis</taxon>
        <taxon>Mucoromycota</taxon>
        <taxon>Mucoromycotina</taxon>
        <taxon>Mucoromycetes</taxon>
        <taxon>Mucorales</taxon>
        <taxon>Mucorineae</taxon>
        <taxon>Mucoraceae</taxon>
        <taxon>Apophysomyces</taxon>
    </lineage>
</organism>
<evidence type="ECO:0000313" key="7">
    <source>
        <dbReference type="EMBL" id="KAF7723003.1"/>
    </source>
</evidence>
<evidence type="ECO:0000256" key="3">
    <source>
        <dbReference type="ARBA" id="ARBA00022989"/>
    </source>
</evidence>
<comment type="subcellular location">
    <subcellularLocation>
        <location evidence="5">Golgi apparatus membrane</location>
        <topology evidence="5">Multi-pass membrane protein</topology>
    </subcellularLocation>
    <subcellularLocation>
        <location evidence="5">Cytoplasmic vesicle membrane</location>
        <topology evidence="5">Multi-pass membrane protein</topology>
    </subcellularLocation>
    <subcellularLocation>
        <location evidence="5">Endoplasmic reticulum membrane</location>
        <topology evidence="5">Multi-pass membrane protein</topology>
    </subcellularLocation>
    <subcellularLocation>
        <location evidence="1">Membrane</location>
        <topology evidence="1">Multi-pass membrane protein</topology>
    </subcellularLocation>
</comment>
<feature type="compositionally biased region" description="Polar residues" evidence="6">
    <location>
        <begin position="137"/>
        <end position="146"/>
    </location>
</feature>
<comment type="caution">
    <text evidence="7">The sequence shown here is derived from an EMBL/GenBank/DDBJ whole genome shotgun (WGS) entry which is preliminary data.</text>
</comment>
<feature type="region of interest" description="Disordered" evidence="6">
    <location>
        <begin position="137"/>
        <end position="157"/>
    </location>
</feature>
<feature type="transmembrane region" description="Helical" evidence="5">
    <location>
        <begin position="109"/>
        <end position="130"/>
    </location>
</feature>
<feature type="transmembrane region" description="Helical" evidence="5">
    <location>
        <begin position="83"/>
        <end position="103"/>
    </location>
</feature>
<keyword evidence="5" id="KW-0813">Transport</keyword>
<keyword evidence="5" id="KW-0256">Endoplasmic reticulum</keyword>
<comment type="function">
    <text evidence="5">Involved in the import of GDP-mannose from the cytoplasm into the Golgi lumen.</text>
</comment>
<feature type="transmembrane region" description="Helical" evidence="5">
    <location>
        <begin position="54"/>
        <end position="76"/>
    </location>
</feature>
<reference evidence="7" key="1">
    <citation type="submission" date="2020-01" db="EMBL/GenBank/DDBJ databases">
        <title>Genome Sequencing of Three Apophysomyces-Like Fungal Strains Confirms a Novel Fungal Genus in the Mucoromycota with divergent Burkholderia-like Endosymbiotic Bacteria.</title>
        <authorList>
            <person name="Stajich J.E."/>
            <person name="Macias A.M."/>
            <person name="Carter-House D."/>
            <person name="Lovett B."/>
            <person name="Kasson L.R."/>
            <person name="Berry K."/>
            <person name="Grigoriev I."/>
            <person name="Chang Y."/>
            <person name="Spatafora J."/>
            <person name="Kasson M.T."/>
        </authorList>
    </citation>
    <scope>NUCLEOTIDE SEQUENCE</scope>
    <source>
        <strain evidence="7">NRRL A-21654</strain>
    </source>
</reference>
<keyword evidence="8" id="KW-1185">Reference proteome</keyword>
<keyword evidence="4 5" id="KW-0472">Membrane</keyword>
<evidence type="ECO:0000256" key="5">
    <source>
        <dbReference type="RuleBase" id="RU367097"/>
    </source>
</evidence>
<evidence type="ECO:0000313" key="8">
    <source>
        <dbReference type="Proteomes" id="UP000605846"/>
    </source>
</evidence>
<feature type="transmembrane region" description="Helical" evidence="5">
    <location>
        <begin position="16"/>
        <end position="34"/>
    </location>
</feature>
<dbReference type="AlphaFoldDB" id="A0A8H7BGN5"/>
<keyword evidence="5" id="KW-0968">Cytoplasmic vesicle</keyword>
<dbReference type="GO" id="GO:0005789">
    <property type="term" value="C:endoplasmic reticulum membrane"/>
    <property type="evidence" value="ECO:0007669"/>
    <property type="project" value="UniProtKB-SubCell"/>
</dbReference>
<name>A0A8H7BGN5_9FUNG</name>
<dbReference type="OrthoDB" id="417037at2759"/>
<keyword evidence="3 5" id="KW-1133">Transmembrane helix</keyword>
<dbReference type="EMBL" id="JABAYA010000167">
    <property type="protein sequence ID" value="KAF7723003.1"/>
    <property type="molecule type" value="Genomic_DNA"/>
</dbReference>
<dbReference type="GO" id="GO:0000139">
    <property type="term" value="C:Golgi membrane"/>
    <property type="evidence" value="ECO:0007669"/>
    <property type="project" value="UniProtKB-SubCell"/>
</dbReference>
<comment type="similarity">
    <text evidence="5">Belongs to the TPT transporter family. SLC35D subfamily.</text>
</comment>
<dbReference type="PANTHER" id="PTHR11132">
    <property type="entry name" value="SOLUTE CARRIER FAMILY 35"/>
    <property type="match status" value="1"/>
</dbReference>
<evidence type="ECO:0000256" key="6">
    <source>
        <dbReference type="SAM" id="MobiDB-lite"/>
    </source>
</evidence>
<proteinExistence type="inferred from homology"/>
<keyword evidence="2 5" id="KW-0812">Transmembrane</keyword>
<keyword evidence="5" id="KW-0762">Sugar transport</keyword>
<sequence>MRKCITTSKFGDFDTVYYNNLLSIPLLVLPSLLLEDWSKENLALNFPPDQSIARLWAIAFSGASAFAMSYSSAWCVRATSSTTYSMVGSLNKLPIAISGIVFFGDPATLGDLSAIAIGMRFVAGVLYSYAKSFQNGASKANGTTQDNNEETKESLPV</sequence>
<evidence type="ECO:0000256" key="4">
    <source>
        <dbReference type="ARBA" id="ARBA00023136"/>
    </source>
</evidence>
<dbReference type="InterPro" id="IPR050186">
    <property type="entry name" value="TPT_transporter"/>
</dbReference>
<keyword evidence="5" id="KW-0333">Golgi apparatus</keyword>
<comment type="subunit">
    <text evidence="5">Homooligomer.</text>
</comment>
<protein>
    <recommendedName>
        <fullName evidence="5">GDP-mannose transporter</fullName>
        <shortName evidence="5">GMT</shortName>
    </recommendedName>
</protein>
<gene>
    <name evidence="7" type="primary">VRG4_1</name>
    <name evidence="7" type="ORF">EC973_002419</name>
</gene>
<dbReference type="Proteomes" id="UP000605846">
    <property type="component" value="Unassembled WGS sequence"/>
</dbReference>
<evidence type="ECO:0000256" key="1">
    <source>
        <dbReference type="ARBA" id="ARBA00004141"/>
    </source>
</evidence>
<accession>A0A8H7BGN5</accession>